<dbReference type="PANTHER" id="PTHR11406:SF23">
    <property type="entry name" value="PHOSPHOGLYCERATE KINASE 1, CHLOROPLASTIC-RELATED"/>
    <property type="match status" value="1"/>
</dbReference>
<dbReference type="Pfam" id="PF00162">
    <property type="entry name" value="PGK"/>
    <property type="match status" value="2"/>
</dbReference>
<evidence type="ECO:0000256" key="5">
    <source>
        <dbReference type="ARBA" id="ARBA00013061"/>
    </source>
</evidence>
<dbReference type="Gene3D" id="3.40.50.1260">
    <property type="entry name" value="Phosphoglycerate kinase, N-terminal domain"/>
    <property type="match status" value="3"/>
</dbReference>
<evidence type="ECO:0000256" key="2">
    <source>
        <dbReference type="ARBA" id="ARBA00001946"/>
    </source>
</evidence>
<keyword evidence="10" id="KW-0460">Magnesium</keyword>
<keyword evidence="6 12" id="KW-0808">Transferase</keyword>
<dbReference type="GO" id="GO:0006096">
    <property type="term" value="P:glycolytic process"/>
    <property type="evidence" value="ECO:0007669"/>
    <property type="project" value="UniProtKB-KW"/>
</dbReference>
<dbReference type="GO" id="GO:0004618">
    <property type="term" value="F:phosphoglycerate kinase activity"/>
    <property type="evidence" value="ECO:0007669"/>
    <property type="project" value="UniProtKB-EC"/>
</dbReference>
<dbReference type="InterPro" id="IPR036043">
    <property type="entry name" value="Phosphoglycerate_kinase_sf"/>
</dbReference>
<evidence type="ECO:0000256" key="4">
    <source>
        <dbReference type="ARBA" id="ARBA00008982"/>
    </source>
</evidence>
<evidence type="ECO:0000256" key="9">
    <source>
        <dbReference type="ARBA" id="ARBA00022840"/>
    </source>
</evidence>
<keyword evidence="11" id="KW-0324">Glycolysis</keyword>
<dbReference type="HAMAP" id="MF_00145">
    <property type="entry name" value="Phosphoglyc_kinase"/>
    <property type="match status" value="1"/>
</dbReference>
<dbReference type="EMBL" id="JALLPB020000088">
    <property type="protein sequence ID" value="KAL3821639.1"/>
    <property type="molecule type" value="Genomic_DNA"/>
</dbReference>
<proteinExistence type="inferred from homology"/>
<organism evidence="14 15">
    <name type="scientific">Cyclostephanos tholiformis</name>
    <dbReference type="NCBI Taxonomy" id="382380"/>
    <lineage>
        <taxon>Eukaryota</taxon>
        <taxon>Sar</taxon>
        <taxon>Stramenopiles</taxon>
        <taxon>Ochrophyta</taxon>
        <taxon>Bacillariophyta</taxon>
        <taxon>Coscinodiscophyceae</taxon>
        <taxon>Thalassiosirophycidae</taxon>
        <taxon>Stephanodiscales</taxon>
        <taxon>Stephanodiscaceae</taxon>
        <taxon>Cyclostephanos</taxon>
    </lineage>
</organism>
<evidence type="ECO:0000313" key="15">
    <source>
        <dbReference type="Proteomes" id="UP001530377"/>
    </source>
</evidence>
<gene>
    <name evidence="14" type="ORF">ACHAXA_006059</name>
</gene>
<dbReference type="SUPFAM" id="SSF53748">
    <property type="entry name" value="Phosphoglycerate kinase"/>
    <property type="match status" value="1"/>
</dbReference>
<evidence type="ECO:0000256" key="3">
    <source>
        <dbReference type="ARBA" id="ARBA00004838"/>
    </source>
</evidence>
<protein>
    <recommendedName>
        <fullName evidence="5 12">Phosphoglycerate kinase</fullName>
        <ecNumber evidence="5 12">2.7.2.3</ecNumber>
    </recommendedName>
</protein>
<keyword evidence="9" id="KW-0067">ATP-binding</keyword>
<accession>A0ABD3SAW9</accession>
<evidence type="ECO:0000256" key="10">
    <source>
        <dbReference type="ARBA" id="ARBA00022842"/>
    </source>
</evidence>
<dbReference type="PANTHER" id="PTHR11406">
    <property type="entry name" value="PHOSPHOGLYCERATE KINASE"/>
    <property type="match status" value="1"/>
</dbReference>
<dbReference type="InterPro" id="IPR015824">
    <property type="entry name" value="Phosphoglycerate_kinase_N"/>
</dbReference>
<name>A0ABD3SAW9_9STRA</name>
<dbReference type="Proteomes" id="UP001530377">
    <property type="component" value="Unassembled WGS sequence"/>
</dbReference>
<reference evidence="14 15" key="1">
    <citation type="submission" date="2024-10" db="EMBL/GenBank/DDBJ databases">
        <title>Updated reference genomes for cyclostephanoid diatoms.</title>
        <authorList>
            <person name="Roberts W.R."/>
            <person name="Alverson A.J."/>
        </authorList>
    </citation>
    <scope>NUCLEOTIDE SEQUENCE [LARGE SCALE GENOMIC DNA]</scope>
    <source>
        <strain evidence="14 15">AJA228-03</strain>
    </source>
</reference>
<keyword evidence="15" id="KW-1185">Reference proteome</keyword>
<comment type="pathway">
    <text evidence="3 12">Carbohydrate degradation; glycolysis; pyruvate from D-glyceraldehyde 3-phosphate: step 2/5.</text>
</comment>
<comment type="similarity">
    <text evidence="4 12">Belongs to the phosphoglycerate kinase family.</text>
</comment>
<evidence type="ECO:0000256" key="11">
    <source>
        <dbReference type="ARBA" id="ARBA00023152"/>
    </source>
</evidence>
<evidence type="ECO:0000256" key="13">
    <source>
        <dbReference type="RuleBase" id="RU000696"/>
    </source>
</evidence>
<sequence>MLIRELRQKAEPSPRQRAGVAAVTYHPNYSQRNELIMSFLKQKRSVDDIWPMYNKAVLVRVDFNVRVRNGVIAKSKGDQRIRAAIPTIRKIIDGGGKAILMSHMGRPTGHKFSALRTCNEKKRRYLQIWRDEAGAGCTTFFSLCSGEDKKKILSWSSVSETANAVMETEGAGKTDLFAALSIEEKKSLLNRFQASDDRYCNFVFPHLRTYNGFDDELTLRPVAIRLSELLNESGLSPRVDVKFSEDCLDADEMVASLEPGQVLLLENVRFYSDENSRKKSERRIMAQQIASYGDYFVSDAFGTCHRINSATMVDVPSVLGHGGTGYLLQNEILAYAKLLGGTAPRPIVAIVGGTKVSDKLLLLEHILNQIDSLIIGGAIAFTFLKAAEYSIGNSFHEAGQSFGDRYCEEMNIDDLARRFLLKGRACNVEILLPMDHVCHTSCEATDALVTTKDAHVPDGYMALDIGPRTIAAYQKCISKCRTAVWNGPMGVYEIPTYSTGSFSIAKALGDATQTRGLLSIIAGGASSDAAMSCGHASRVSHVSSGGAATLDLLEGKVLPGIEVLDDKVI</sequence>
<evidence type="ECO:0000313" key="14">
    <source>
        <dbReference type="EMBL" id="KAL3821639.1"/>
    </source>
</evidence>
<evidence type="ECO:0000256" key="7">
    <source>
        <dbReference type="ARBA" id="ARBA00022741"/>
    </source>
</evidence>
<dbReference type="GO" id="GO:0005524">
    <property type="term" value="F:ATP binding"/>
    <property type="evidence" value="ECO:0007669"/>
    <property type="project" value="UniProtKB-KW"/>
</dbReference>
<dbReference type="EC" id="2.7.2.3" evidence="5 12"/>
<evidence type="ECO:0000256" key="6">
    <source>
        <dbReference type="ARBA" id="ARBA00022679"/>
    </source>
</evidence>
<evidence type="ECO:0000256" key="8">
    <source>
        <dbReference type="ARBA" id="ARBA00022777"/>
    </source>
</evidence>
<keyword evidence="8 12" id="KW-0418">Kinase</keyword>
<dbReference type="AlphaFoldDB" id="A0ABD3SAW9"/>
<comment type="caution">
    <text evidence="14">The sequence shown here is derived from an EMBL/GenBank/DDBJ whole genome shotgun (WGS) entry which is preliminary data.</text>
</comment>
<dbReference type="InterPro" id="IPR001576">
    <property type="entry name" value="Phosphoglycerate_kinase"/>
</dbReference>
<keyword evidence="7" id="KW-0547">Nucleotide-binding</keyword>
<comment type="cofactor">
    <cofactor evidence="2">
        <name>Mg(2+)</name>
        <dbReference type="ChEBI" id="CHEBI:18420"/>
    </cofactor>
</comment>
<dbReference type="PRINTS" id="PR00477">
    <property type="entry name" value="PHGLYCKINASE"/>
</dbReference>
<dbReference type="FunFam" id="3.40.50.1260:FF:000031">
    <property type="entry name" value="Phosphoglycerate kinase 1"/>
    <property type="match status" value="1"/>
</dbReference>
<evidence type="ECO:0000256" key="1">
    <source>
        <dbReference type="ARBA" id="ARBA00000642"/>
    </source>
</evidence>
<comment type="catalytic activity">
    <reaction evidence="1 12">
        <text>(2R)-3-phosphoglycerate + ATP = (2R)-3-phospho-glyceroyl phosphate + ADP</text>
        <dbReference type="Rhea" id="RHEA:14801"/>
        <dbReference type="ChEBI" id="CHEBI:30616"/>
        <dbReference type="ChEBI" id="CHEBI:57604"/>
        <dbReference type="ChEBI" id="CHEBI:58272"/>
        <dbReference type="ChEBI" id="CHEBI:456216"/>
        <dbReference type="EC" id="2.7.2.3"/>
    </reaction>
</comment>
<comment type="subunit">
    <text evidence="13">Monomer.</text>
</comment>
<evidence type="ECO:0000256" key="12">
    <source>
        <dbReference type="RuleBase" id="RU000532"/>
    </source>
</evidence>